<feature type="repeat" description="ANK" evidence="3">
    <location>
        <begin position="142"/>
        <end position="168"/>
    </location>
</feature>
<protein>
    <submittedName>
        <fullName evidence="4">Ankyrin repeat domain-containing protein</fullName>
    </submittedName>
</protein>
<accession>A0A8J7FD97</accession>
<dbReference type="InterPro" id="IPR011043">
    <property type="entry name" value="Gal_Oxase/kelch_b-propeller"/>
</dbReference>
<proteinExistence type="predicted"/>
<keyword evidence="1" id="KW-0677">Repeat</keyword>
<dbReference type="InterPro" id="IPR002110">
    <property type="entry name" value="Ankyrin_rpt"/>
</dbReference>
<evidence type="ECO:0000313" key="5">
    <source>
        <dbReference type="Proteomes" id="UP000620559"/>
    </source>
</evidence>
<dbReference type="InterPro" id="IPR036770">
    <property type="entry name" value="Ankyrin_rpt-contain_sf"/>
</dbReference>
<dbReference type="AlphaFoldDB" id="A0A8J7FD97"/>
<dbReference type="PROSITE" id="PS50297">
    <property type="entry name" value="ANK_REP_REGION"/>
    <property type="match status" value="3"/>
</dbReference>
<dbReference type="SUPFAM" id="SSF48403">
    <property type="entry name" value="Ankyrin repeat"/>
    <property type="match status" value="1"/>
</dbReference>
<feature type="repeat" description="ANK" evidence="3">
    <location>
        <begin position="69"/>
        <end position="101"/>
    </location>
</feature>
<dbReference type="Proteomes" id="UP000620559">
    <property type="component" value="Unassembled WGS sequence"/>
</dbReference>
<dbReference type="Gene3D" id="2.120.10.80">
    <property type="entry name" value="Kelch-type beta propeller"/>
    <property type="match status" value="1"/>
</dbReference>
<organism evidence="4 5">
    <name type="scientific">Plectonema cf. radiosum LEGE 06105</name>
    <dbReference type="NCBI Taxonomy" id="945769"/>
    <lineage>
        <taxon>Bacteria</taxon>
        <taxon>Bacillati</taxon>
        <taxon>Cyanobacteriota</taxon>
        <taxon>Cyanophyceae</taxon>
        <taxon>Oscillatoriophycideae</taxon>
        <taxon>Oscillatoriales</taxon>
        <taxon>Microcoleaceae</taxon>
        <taxon>Plectonema</taxon>
    </lineage>
</organism>
<keyword evidence="5" id="KW-1185">Reference proteome</keyword>
<feature type="repeat" description="ANK" evidence="3">
    <location>
        <begin position="271"/>
        <end position="303"/>
    </location>
</feature>
<dbReference type="PROSITE" id="PS50088">
    <property type="entry name" value="ANK_REPEAT"/>
    <property type="match status" value="4"/>
</dbReference>
<evidence type="ECO:0000256" key="2">
    <source>
        <dbReference type="ARBA" id="ARBA00023043"/>
    </source>
</evidence>
<dbReference type="SMART" id="SM00248">
    <property type="entry name" value="ANK"/>
    <property type="match status" value="8"/>
</dbReference>
<gene>
    <name evidence="4" type="ORF">IQ247_05340</name>
</gene>
<dbReference type="Gene3D" id="1.25.40.20">
    <property type="entry name" value="Ankyrin repeat-containing domain"/>
    <property type="match status" value="4"/>
</dbReference>
<evidence type="ECO:0000256" key="3">
    <source>
        <dbReference type="PROSITE-ProRule" id="PRU00023"/>
    </source>
</evidence>
<comment type="caution">
    <text evidence="4">The sequence shown here is derived from an EMBL/GenBank/DDBJ whole genome shotgun (WGS) entry which is preliminary data.</text>
</comment>
<dbReference type="EMBL" id="JADEWL010000011">
    <property type="protein sequence ID" value="MBE9212141.1"/>
    <property type="molecule type" value="Genomic_DNA"/>
</dbReference>
<dbReference type="PANTHER" id="PTHR24198">
    <property type="entry name" value="ANKYRIN REPEAT AND PROTEIN KINASE DOMAIN-CONTAINING PROTEIN"/>
    <property type="match status" value="1"/>
</dbReference>
<dbReference type="PANTHER" id="PTHR24198:SF165">
    <property type="entry name" value="ANKYRIN REPEAT-CONTAINING PROTEIN-RELATED"/>
    <property type="match status" value="1"/>
</dbReference>
<feature type="repeat" description="ANK" evidence="3">
    <location>
        <begin position="33"/>
        <end position="67"/>
    </location>
</feature>
<dbReference type="InterPro" id="IPR015915">
    <property type="entry name" value="Kelch-typ_b-propeller"/>
</dbReference>
<evidence type="ECO:0000256" key="1">
    <source>
        <dbReference type="ARBA" id="ARBA00022737"/>
    </source>
</evidence>
<reference evidence="4" key="1">
    <citation type="submission" date="2020-10" db="EMBL/GenBank/DDBJ databases">
        <authorList>
            <person name="Castelo-Branco R."/>
            <person name="Eusebio N."/>
            <person name="Adriana R."/>
            <person name="Vieira A."/>
            <person name="Brugerolle De Fraissinette N."/>
            <person name="Rezende De Castro R."/>
            <person name="Schneider M.P."/>
            <person name="Vasconcelos V."/>
            <person name="Leao P.N."/>
        </authorList>
    </citation>
    <scope>NUCLEOTIDE SEQUENCE</scope>
    <source>
        <strain evidence="4">LEGE 06105</strain>
    </source>
</reference>
<evidence type="ECO:0000313" key="4">
    <source>
        <dbReference type="EMBL" id="MBE9212141.1"/>
    </source>
</evidence>
<keyword evidence="2 3" id="KW-0040">ANK repeat</keyword>
<dbReference type="SUPFAM" id="SSF50965">
    <property type="entry name" value="Galactose oxidase, central domain"/>
    <property type="match status" value="1"/>
</dbReference>
<dbReference type="Pfam" id="PF12796">
    <property type="entry name" value="Ank_2"/>
    <property type="match status" value="3"/>
</dbReference>
<sequence length="568" mass="64541">MMKIHDYVRQGDINEVRRLIRKGIEINCVDEDSDHTPLMVAVSSLNANVDMVRLLVENGADINGVESQFQDTVLGLAVKAGNFDKIRFLLDVGVDINYRTPSGYDVLIDVMHGRDITQDEYLIPILNLLIERGAEVDGMSNYGETALKVAFYNARFDAVKLLLDAGAEEKQLKWTHLMEAVVSGSLAEVQSLLEQGADIYDVDCWNRNAFILSLEIGDLFKAKLILRFTPTRDDLLFWWKSPLFYPIKNHNSKILEWLIAEGFDIEATDEYLNTPLMFAAECGATDCVKILLEAGADTSKVNNYQENALNKAANLEIVKMLVVKGEDTSDINNEMRVLLTGVGNQELQLEEIKDKTQRIPRYGINNPEIIQNEFWEAMVRSGVDAYSGRSDEEKRSFVDAPLWCYQRFGRSITILPDGRIVEIAGEHEDFYDPDFCIYNDVVVFDGKGNFQIYGYPKEIFPPTDFHSATLIDNYIYIIGSLGYQNQRNPNQTPVYRLNCNTFKIEKIKTTGDKPGWISRHKAKYHPPSQISITGGKLWTIVDGEKDYVDNSLNYILDLTNFKWNSIIP</sequence>
<name>A0A8J7FD97_9CYAN</name>